<dbReference type="HOGENOM" id="CLU_1856537_0_0_1"/>
<organism evidence="1 2">
    <name type="scientific">Exserohilum turcicum (strain 28A)</name>
    <name type="common">Northern leaf blight fungus</name>
    <name type="synonym">Setosphaeria turcica</name>
    <dbReference type="NCBI Taxonomy" id="671987"/>
    <lineage>
        <taxon>Eukaryota</taxon>
        <taxon>Fungi</taxon>
        <taxon>Dikarya</taxon>
        <taxon>Ascomycota</taxon>
        <taxon>Pezizomycotina</taxon>
        <taxon>Dothideomycetes</taxon>
        <taxon>Pleosporomycetidae</taxon>
        <taxon>Pleosporales</taxon>
        <taxon>Pleosporineae</taxon>
        <taxon>Pleosporaceae</taxon>
        <taxon>Exserohilum</taxon>
    </lineage>
</organism>
<dbReference type="AlphaFoldDB" id="R0K1V2"/>
<evidence type="ECO:0000313" key="2">
    <source>
        <dbReference type="Proteomes" id="UP000016935"/>
    </source>
</evidence>
<dbReference type="GeneID" id="19402216"/>
<keyword evidence="2" id="KW-1185">Reference proteome</keyword>
<dbReference type="Proteomes" id="UP000016935">
    <property type="component" value="Unassembled WGS sequence"/>
</dbReference>
<dbReference type="RefSeq" id="XP_008024929.1">
    <property type="nucleotide sequence ID" value="XM_008026738.1"/>
</dbReference>
<protein>
    <submittedName>
        <fullName evidence="1">Uncharacterized protein</fullName>
    </submittedName>
</protein>
<reference evidence="1 2" key="2">
    <citation type="journal article" date="2013" name="PLoS Genet.">
        <title>Comparative genome structure, secondary metabolite, and effector coding capacity across Cochliobolus pathogens.</title>
        <authorList>
            <person name="Condon B.J."/>
            <person name="Leng Y."/>
            <person name="Wu D."/>
            <person name="Bushley K.E."/>
            <person name="Ohm R.A."/>
            <person name="Otillar R."/>
            <person name="Martin J."/>
            <person name="Schackwitz W."/>
            <person name="Grimwood J."/>
            <person name="MohdZainudin N."/>
            <person name="Xue C."/>
            <person name="Wang R."/>
            <person name="Manning V.A."/>
            <person name="Dhillon B."/>
            <person name="Tu Z.J."/>
            <person name="Steffenson B.J."/>
            <person name="Salamov A."/>
            <person name="Sun H."/>
            <person name="Lowry S."/>
            <person name="LaButti K."/>
            <person name="Han J."/>
            <person name="Copeland A."/>
            <person name="Lindquist E."/>
            <person name="Barry K."/>
            <person name="Schmutz J."/>
            <person name="Baker S.E."/>
            <person name="Ciuffetti L.M."/>
            <person name="Grigoriev I.V."/>
            <person name="Zhong S."/>
            <person name="Turgeon B.G."/>
        </authorList>
    </citation>
    <scope>NUCLEOTIDE SEQUENCE [LARGE SCALE GENOMIC DNA]</scope>
    <source>
        <strain evidence="2">28A</strain>
    </source>
</reference>
<name>R0K1V2_EXST2</name>
<gene>
    <name evidence="1" type="ORF">SETTUDRAFT_19624</name>
</gene>
<evidence type="ECO:0000313" key="1">
    <source>
        <dbReference type="EMBL" id="EOA87108.1"/>
    </source>
</evidence>
<reference evidence="1 2" key="1">
    <citation type="journal article" date="2012" name="PLoS Pathog.">
        <title>Diverse lifestyles and strategies of plant pathogenesis encoded in the genomes of eighteen Dothideomycetes fungi.</title>
        <authorList>
            <person name="Ohm R.A."/>
            <person name="Feau N."/>
            <person name="Henrissat B."/>
            <person name="Schoch C.L."/>
            <person name="Horwitz B.A."/>
            <person name="Barry K.W."/>
            <person name="Condon B.J."/>
            <person name="Copeland A.C."/>
            <person name="Dhillon B."/>
            <person name="Glaser F."/>
            <person name="Hesse C.N."/>
            <person name="Kosti I."/>
            <person name="LaButti K."/>
            <person name="Lindquist E.A."/>
            <person name="Lucas S."/>
            <person name="Salamov A.A."/>
            <person name="Bradshaw R.E."/>
            <person name="Ciuffetti L."/>
            <person name="Hamelin R.C."/>
            <person name="Kema G.H.J."/>
            <person name="Lawrence C."/>
            <person name="Scott J.A."/>
            <person name="Spatafora J.W."/>
            <person name="Turgeon B.G."/>
            <person name="de Wit P.J.G.M."/>
            <person name="Zhong S."/>
            <person name="Goodwin S.B."/>
            <person name="Grigoriev I.V."/>
        </authorList>
    </citation>
    <scope>NUCLEOTIDE SEQUENCE [LARGE SCALE GENOMIC DNA]</scope>
    <source>
        <strain evidence="2">28A</strain>
    </source>
</reference>
<accession>R0K1V2</accession>
<sequence length="138" mass="15321">MSSIETVIMPNTSSSSILAGAEDQDIMITYPLTRVWANTPLIVPTSNTASTSLRHHHHHNRRANAHEDEEDEDMHLCTLALCTVDSVDLIRRDTAERNTRRSSASSRTASEIKGKVGGLVGVLNQKVRGWVRRLSCKM</sequence>
<proteinExistence type="predicted"/>
<dbReference type="EMBL" id="KB908592">
    <property type="protein sequence ID" value="EOA87108.1"/>
    <property type="molecule type" value="Genomic_DNA"/>
</dbReference>